<evidence type="ECO:0000313" key="3">
    <source>
        <dbReference type="Proteomes" id="UP000054321"/>
    </source>
</evidence>
<feature type="non-terminal residue" evidence="2">
    <location>
        <position position="289"/>
    </location>
</feature>
<sequence length="289" mass="32555">MDQLLSLLPTAARAPAPSPAPAPGPEPEPDRAEDIAIQQALDEVLEYHRTHRPKNTAKNYEPKQREWKAWCKKMDFKEGGKYLPRDYVDEGKLLLFIKDEVASRAPRKGRRLKAERQRKRQAESPLPPSRPLKQRRGHAAMAVLEEGDDDEACSDLVLMYNTVRGYCSAVNELWAHQTSLGLHSAARPQRVALTALKTSIARGQHQRRQDEVVDRGLATIRDGYTAAQIPDLTRKAWGQSLGGNCMEQLFRTQLCFLFGNSMLLRLSNRLPMELPDLFSMPLPNEGPNG</sequence>
<dbReference type="Proteomes" id="UP000054321">
    <property type="component" value="Unassembled WGS sequence"/>
</dbReference>
<name>A0A0C3HA42_OIDMZ</name>
<feature type="region of interest" description="Disordered" evidence="1">
    <location>
        <begin position="106"/>
        <end position="138"/>
    </location>
</feature>
<evidence type="ECO:0008006" key="4">
    <source>
        <dbReference type="Google" id="ProtNLM"/>
    </source>
</evidence>
<feature type="region of interest" description="Disordered" evidence="1">
    <location>
        <begin position="1"/>
        <end position="34"/>
    </location>
</feature>
<feature type="compositionally biased region" description="Basic residues" evidence="1">
    <location>
        <begin position="106"/>
        <end position="119"/>
    </location>
</feature>
<organism evidence="2 3">
    <name type="scientific">Oidiodendron maius (strain Zn)</name>
    <dbReference type="NCBI Taxonomy" id="913774"/>
    <lineage>
        <taxon>Eukaryota</taxon>
        <taxon>Fungi</taxon>
        <taxon>Dikarya</taxon>
        <taxon>Ascomycota</taxon>
        <taxon>Pezizomycotina</taxon>
        <taxon>Leotiomycetes</taxon>
        <taxon>Leotiomycetes incertae sedis</taxon>
        <taxon>Myxotrichaceae</taxon>
        <taxon>Oidiodendron</taxon>
    </lineage>
</organism>
<gene>
    <name evidence="2" type="ORF">OIDMADRAFT_127316</name>
</gene>
<proteinExistence type="predicted"/>
<keyword evidence="3" id="KW-1185">Reference proteome</keyword>
<dbReference type="EMBL" id="KN832879">
    <property type="protein sequence ID" value="KIM99226.1"/>
    <property type="molecule type" value="Genomic_DNA"/>
</dbReference>
<accession>A0A0C3HA42</accession>
<protein>
    <recommendedName>
        <fullName evidence="4">Ndc10 domain-containing protein</fullName>
    </recommendedName>
</protein>
<dbReference type="HOGENOM" id="CLU_1042737_0_0_1"/>
<feature type="compositionally biased region" description="Pro residues" evidence="1">
    <location>
        <begin position="16"/>
        <end position="26"/>
    </location>
</feature>
<dbReference type="AlphaFoldDB" id="A0A0C3HA42"/>
<evidence type="ECO:0000313" key="2">
    <source>
        <dbReference type="EMBL" id="KIM99226.1"/>
    </source>
</evidence>
<reference evidence="3" key="2">
    <citation type="submission" date="2015-01" db="EMBL/GenBank/DDBJ databases">
        <title>Evolutionary Origins and Diversification of the Mycorrhizal Mutualists.</title>
        <authorList>
            <consortium name="DOE Joint Genome Institute"/>
            <consortium name="Mycorrhizal Genomics Consortium"/>
            <person name="Kohler A."/>
            <person name="Kuo A."/>
            <person name="Nagy L.G."/>
            <person name="Floudas D."/>
            <person name="Copeland A."/>
            <person name="Barry K.W."/>
            <person name="Cichocki N."/>
            <person name="Veneault-Fourrey C."/>
            <person name="LaButti K."/>
            <person name="Lindquist E.A."/>
            <person name="Lipzen A."/>
            <person name="Lundell T."/>
            <person name="Morin E."/>
            <person name="Murat C."/>
            <person name="Riley R."/>
            <person name="Ohm R."/>
            <person name="Sun H."/>
            <person name="Tunlid A."/>
            <person name="Henrissat B."/>
            <person name="Grigoriev I.V."/>
            <person name="Hibbett D.S."/>
            <person name="Martin F."/>
        </authorList>
    </citation>
    <scope>NUCLEOTIDE SEQUENCE [LARGE SCALE GENOMIC DNA]</scope>
    <source>
        <strain evidence="3">Zn</strain>
    </source>
</reference>
<evidence type="ECO:0000256" key="1">
    <source>
        <dbReference type="SAM" id="MobiDB-lite"/>
    </source>
</evidence>
<dbReference type="InParanoid" id="A0A0C3HA42"/>
<reference evidence="2 3" key="1">
    <citation type="submission" date="2014-04" db="EMBL/GenBank/DDBJ databases">
        <authorList>
            <consortium name="DOE Joint Genome Institute"/>
            <person name="Kuo A."/>
            <person name="Martino E."/>
            <person name="Perotto S."/>
            <person name="Kohler A."/>
            <person name="Nagy L.G."/>
            <person name="Floudas D."/>
            <person name="Copeland A."/>
            <person name="Barry K.W."/>
            <person name="Cichocki N."/>
            <person name="Veneault-Fourrey C."/>
            <person name="LaButti K."/>
            <person name="Lindquist E.A."/>
            <person name="Lipzen A."/>
            <person name="Lundell T."/>
            <person name="Morin E."/>
            <person name="Murat C."/>
            <person name="Sun H."/>
            <person name="Tunlid A."/>
            <person name="Henrissat B."/>
            <person name="Grigoriev I.V."/>
            <person name="Hibbett D.S."/>
            <person name="Martin F."/>
            <person name="Nordberg H.P."/>
            <person name="Cantor M.N."/>
            <person name="Hua S.X."/>
        </authorList>
    </citation>
    <scope>NUCLEOTIDE SEQUENCE [LARGE SCALE GENOMIC DNA]</scope>
    <source>
        <strain evidence="2 3">Zn</strain>
    </source>
</reference>
<dbReference type="OrthoDB" id="4325529at2759"/>